<dbReference type="SUPFAM" id="SSF56112">
    <property type="entry name" value="Protein kinase-like (PK-like)"/>
    <property type="match status" value="2"/>
</dbReference>
<keyword evidence="3" id="KW-1185">Reference proteome</keyword>
<dbReference type="GO" id="GO:0004674">
    <property type="term" value="F:protein serine/threonine kinase activity"/>
    <property type="evidence" value="ECO:0007669"/>
    <property type="project" value="TreeGrafter"/>
</dbReference>
<dbReference type="Pfam" id="PF07714">
    <property type="entry name" value="PK_Tyr_Ser-Thr"/>
    <property type="match status" value="2"/>
</dbReference>
<dbReference type="Proteomes" id="UP000736335">
    <property type="component" value="Unassembled WGS sequence"/>
</dbReference>
<feature type="domain" description="Protein kinase" evidence="1">
    <location>
        <begin position="306"/>
        <end position="563"/>
    </location>
</feature>
<keyword evidence="2" id="KW-0808">Transferase</keyword>
<dbReference type="InterPro" id="IPR059179">
    <property type="entry name" value="MLKL-like_MCAfunc"/>
</dbReference>
<dbReference type="PROSITE" id="PS00108">
    <property type="entry name" value="PROTEIN_KINASE_ST"/>
    <property type="match status" value="1"/>
</dbReference>
<dbReference type="PROSITE" id="PS50011">
    <property type="entry name" value="PROTEIN_KINASE_DOM"/>
    <property type="match status" value="2"/>
</dbReference>
<proteinExistence type="predicted"/>
<evidence type="ECO:0000259" key="1">
    <source>
        <dbReference type="PROSITE" id="PS50011"/>
    </source>
</evidence>
<dbReference type="GO" id="GO:0005524">
    <property type="term" value="F:ATP binding"/>
    <property type="evidence" value="ECO:0007669"/>
    <property type="project" value="InterPro"/>
</dbReference>
<feature type="domain" description="Protein kinase" evidence="1">
    <location>
        <begin position="648"/>
        <end position="913"/>
    </location>
</feature>
<organism evidence="2 3">
    <name type="scientific">Thelephora terrestris</name>
    <dbReference type="NCBI Taxonomy" id="56493"/>
    <lineage>
        <taxon>Eukaryota</taxon>
        <taxon>Fungi</taxon>
        <taxon>Dikarya</taxon>
        <taxon>Basidiomycota</taxon>
        <taxon>Agaricomycotina</taxon>
        <taxon>Agaricomycetes</taxon>
        <taxon>Thelephorales</taxon>
        <taxon>Thelephoraceae</taxon>
        <taxon>Thelephora</taxon>
    </lineage>
</organism>
<dbReference type="SMART" id="SM00220">
    <property type="entry name" value="S_TKc"/>
    <property type="match status" value="2"/>
</dbReference>
<name>A0A9P6LDF6_9AGAM</name>
<sequence>MDAAFQRRKAQELVLLKLSLAIGDINHAKEATRITPAKVALGSVNNLLPVIRDSMVDKMDYVELGLACVDVCSALERAISDRREDQLDRSVLGAIEHLTTTSTEIQKNIVEVGKRSAVSRVLHAKKDKDTIAAWRLDLDRIRRMFERKFPSTEIQLDALDSDGDVSDVLDCTLEASEIASDLTCTAVKELDEVSRGLSVYSTGPTKWANSRVFSSARNSKVLHDSLKQLEDLDKASPEFHQRLRDFLCGERYVFSELQSHDFAWLAEYLDNVLPGISDCTIPAFREFLRELSRICGTEKTLPESCMLSDSLLVVGLDPSASRGAYEGTFDGSKVYVRRIKSHARGDLQQVKGTFHRAVAAWKHLAHRNIVPLLGVTTGPLQLISIWTSDEDLAGYIRNQPGANIFGLLSDVAEGLNYLHFCGVIHGILKGQNVLVDTTGRARITDIGISPDMQDLVSMHNVSTYDMQWAAPETLGILGPHSREADVFSFAGVMIEAFTSTAPFSDKPAHVAMSAIISSQRPPRPTSSMLTEELWILMQRCWDREPQRRPKALEVLSSFDIPAWKCLISRPLSADERTHQVKTLFLDSNETEAAKHLRGDDAQCFVDVIDKMFDTLAPWLQKKCLGVLRKICGQQSLLPKSVHVPHCYDRSGTPKYHGGYADVWKGELDGHPVAVKVLRVYSTSDFEKIKNRCYKEVVTWKSLRHPNVLPLLGVTMDDYHFAMVSEWMINGNINEFIKANEDVNRFELLKDVTDGLLYMHGREMIHGDLKGANILIDLSGHARIADFGLLTIVSDPTNLTPLSSVPGGGTTRWMSPELLHPEQFGFKDSRPTKGSDCYALGMVIFEVLGGQAPFACDKDFIVMRKVLDGERPERPRGVWFTDDLWQTLERCWVPQPVDRPTVQAVFEILGQLSVTWKPLPLSGNGDVEREFNDSRSTMSYHPDK</sequence>
<keyword evidence="2" id="KW-0418">Kinase</keyword>
<dbReference type="InterPro" id="IPR008271">
    <property type="entry name" value="Ser/Thr_kinase_AS"/>
</dbReference>
<dbReference type="InterPro" id="IPR051681">
    <property type="entry name" value="Ser/Thr_Kinases-Pseudokinases"/>
</dbReference>
<accession>A0A9P6LDF6</accession>
<comment type="caution">
    <text evidence="2">The sequence shown here is derived from an EMBL/GenBank/DDBJ whole genome shotgun (WGS) entry which is preliminary data.</text>
</comment>
<dbReference type="InterPro" id="IPR011009">
    <property type="entry name" value="Kinase-like_dom_sf"/>
</dbReference>
<gene>
    <name evidence="2" type="ORF">BJ322DRAFT_127776</name>
</gene>
<evidence type="ECO:0000313" key="2">
    <source>
        <dbReference type="EMBL" id="KAF9793424.1"/>
    </source>
</evidence>
<dbReference type="InterPro" id="IPR001245">
    <property type="entry name" value="Ser-Thr/Tyr_kinase_cat_dom"/>
</dbReference>
<reference evidence="2" key="2">
    <citation type="submission" date="2020-11" db="EMBL/GenBank/DDBJ databases">
        <authorList>
            <consortium name="DOE Joint Genome Institute"/>
            <person name="Kuo A."/>
            <person name="Miyauchi S."/>
            <person name="Kiss E."/>
            <person name="Drula E."/>
            <person name="Kohler A."/>
            <person name="Sanchez-Garcia M."/>
            <person name="Andreopoulos B."/>
            <person name="Barry K.W."/>
            <person name="Bonito G."/>
            <person name="Buee M."/>
            <person name="Carver A."/>
            <person name="Chen C."/>
            <person name="Cichocki N."/>
            <person name="Clum A."/>
            <person name="Culley D."/>
            <person name="Crous P.W."/>
            <person name="Fauchery L."/>
            <person name="Girlanda M."/>
            <person name="Hayes R."/>
            <person name="Keri Z."/>
            <person name="Labutti K."/>
            <person name="Lipzen A."/>
            <person name="Lombard V."/>
            <person name="Magnuson J."/>
            <person name="Maillard F."/>
            <person name="Morin E."/>
            <person name="Murat C."/>
            <person name="Nolan M."/>
            <person name="Ohm R."/>
            <person name="Pangilinan J."/>
            <person name="Pereira M."/>
            <person name="Perotto S."/>
            <person name="Peter M."/>
            <person name="Riley R."/>
            <person name="Sitrit Y."/>
            <person name="Stielow B."/>
            <person name="Szollosi G."/>
            <person name="Zifcakova L."/>
            <person name="Stursova M."/>
            <person name="Spatafora J.W."/>
            <person name="Tedersoo L."/>
            <person name="Vaario L.-M."/>
            <person name="Yamada A."/>
            <person name="Yan M."/>
            <person name="Wang P."/>
            <person name="Xu J."/>
            <person name="Bruns T."/>
            <person name="Baldrian P."/>
            <person name="Vilgalys R."/>
            <person name="Henrissat B."/>
            <person name="Grigoriev I.V."/>
            <person name="Hibbett D."/>
            <person name="Nagy L.G."/>
            <person name="Martin F.M."/>
        </authorList>
    </citation>
    <scope>NUCLEOTIDE SEQUENCE</scope>
    <source>
        <strain evidence="2">UH-Tt-Lm1</strain>
    </source>
</reference>
<dbReference type="AlphaFoldDB" id="A0A9P6LDF6"/>
<reference evidence="2" key="1">
    <citation type="journal article" date="2020" name="Nat. Commun.">
        <title>Large-scale genome sequencing of mycorrhizal fungi provides insights into the early evolution of symbiotic traits.</title>
        <authorList>
            <person name="Miyauchi S."/>
            <person name="Kiss E."/>
            <person name="Kuo A."/>
            <person name="Drula E."/>
            <person name="Kohler A."/>
            <person name="Sanchez-Garcia M."/>
            <person name="Morin E."/>
            <person name="Andreopoulos B."/>
            <person name="Barry K.W."/>
            <person name="Bonito G."/>
            <person name="Buee M."/>
            <person name="Carver A."/>
            <person name="Chen C."/>
            <person name="Cichocki N."/>
            <person name="Clum A."/>
            <person name="Culley D."/>
            <person name="Crous P.W."/>
            <person name="Fauchery L."/>
            <person name="Girlanda M."/>
            <person name="Hayes R.D."/>
            <person name="Keri Z."/>
            <person name="LaButti K."/>
            <person name="Lipzen A."/>
            <person name="Lombard V."/>
            <person name="Magnuson J."/>
            <person name="Maillard F."/>
            <person name="Murat C."/>
            <person name="Nolan M."/>
            <person name="Ohm R.A."/>
            <person name="Pangilinan J."/>
            <person name="Pereira M.F."/>
            <person name="Perotto S."/>
            <person name="Peter M."/>
            <person name="Pfister S."/>
            <person name="Riley R."/>
            <person name="Sitrit Y."/>
            <person name="Stielow J.B."/>
            <person name="Szollosi G."/>
            <person name="Zifcakova L."/>
            <person name="Stursova M."/>
            <person name="Spatafora J.W."/>
            <person name="Tedersoo L."/>
            <person name="Vaario L.M."/>
            <person name="Yamada A."/>
            <person name="Yan M."/>
            <person name="Wang P."/>
            <person name="Xu J."/>
            <person name="Bruns T."/>
            <person name="Baldrian P."/>
            <person name="Vilgalys R."/>
            <person name="Dunand C."/>
            <person name="Henrissat B."/>
            <person name="Grigoriev I.V."/>
            <person name="Hibbett D."/>
            <person name="Nagy L.G."/>
            <person name="Martin F.M."/>
        </authorList>
    </citation>
    <scope>NUCLEOTIDE SEQUENCE</scope>
    <source>
        <strain evidence="2">UH-Tt-Lm1</strain>
    </source>
</reference>
<dbReference type="EMBL" id="WIUZ02000001">
    <property type="protein sequence ID" value="KAF9793424.1"/>
    <property type="molecule type" value="Genomic_DNA"/>
</dbReference>
<dbReference type="InterPro" id="IPR000719">
    <property type="entry name" value="Prot_kinase_dom"/>
</dbReference>
<dbReference type="PANTHER" id="PTHR44329">
    <property type="entry name" value="SERINE/THREONINE-PROTEIN KINASE TNNI3K-RELATED"/>
    <property type="match status" value="1"/>
</dbReference>
<dbReference type="CDD" id="cd21037">
    <property type="entry name" value="MLKL_NTD"/>
    <property type="match status" value="1"/>
</dbReference>
<dbReference type="OrthoDB" id="10252171at2759"/>
<dbReference type="Gene3D" id="1.10.510.10">
    <property type="entry name" value="Transferase(Phosphotransferase) domain 1"/>
    <property type="match status" value="2"/>
</dbReference>
<evidence type="ECO:0000313" key="3">
    <source>
        <dbReference type="Proteomes" id="UP000736335"/>
    </source>
</evidence>
<protein>
    <submittedName>
        <fullName evidence="2">Kinase-like domain-containing protein</fullName>
    </submittedName>
</protein>